<accession>A0A1N7JV82</accession>
<evidence type="ECO:0000313" key="5">
    <source>
        <dbReference type="Proteomes" id="UP000185999"/>
    </source>
</evidence>
<keyword evidence="5" id="KW-1185">Reference proteome</keyword>
<evidence type="ECO:0000259" key="3">
    <source>
        <dbReference type="PROSITE" id="PS51186"/>
    </source>
</evidence>
<dbReference type="Gene3D" id="3.40.630.30">
    <property type="match status" value="1"/>
</dbReference>
<protein>
    <submittedName>
        <fullName evidence="4">N-acetylglutamate synthase, GNAT family</fullName>
    </submittedName>
</protein>
<feature type="domain" description="N-acetyltransferase" evidence="3">
    <location>
        <begin position="18"/>
        <end position="161"/>
    </location>
</feature>
<dbReference type="STRING" id="619304.SAMN05421760_10228"/>
<dbReference type="PANTHER" id="PTHR43877">
    <property type="entry name" value="AMINOALKYLPHOSPHONATE N-ACETYLTRANSFERASE-RELATED-RELATED"/>
    <property type="match status" value="1"/>
</dbReference>
<dbReference type="Proteomes" id="UP000185999">
    <property type="component" value="Unassembled WGS sequence"/>
</dbReference>
<dbReference type="GO" id="GO:0016747">
    <property type="term" value="F:acyltransferase activity, transferring groups other than amino-acyl groups"/>
    <property type="evidence" value="ECO:0007669"/>
    <property type="project" value="InterPro"/>
</dbReference>
<sequence length="161" mass="18263">MDFSIREASISDAQLIATLISESNKDVARKFSITHQNNPKHPSFYTPEWVTSDFERGEIYFILELDNTPAGCVALEIPRPETAYLNRLSTIPAVRCCGVGEALVKHHFQQSKDKGVNEVSIGIIAAFEELKQWYFKLGFAEISTREFEHLPFDVCYMSAKI</sequence>
<organism evidence="4 5">
    <name type="scientific">Neptunomonas antarctica</name>
    <dbReference type="NCBI Taxonomy" id="619304"/>
    <lineage>
        <taxon>Bacteria</taxon>
        <taxon>Pseudomonadati</taxon>
        <taxon>Pseudomonadota</taxon>
        <taxon>Gammaproteobacteria</taxon>
        <taxon>Oceanospirillales</taxon>
        <taxon>Oceanospirillaceae</taxon>
        <taxon>Neptunomonas</taxon>
    </lineage>
</organism>
<dbReference type="CDD" id="cd04301">
    <property type="entry name" value="NAT_SF"/>
    <property type="match status" value="1"/>
</dbReference>
<dbReference type="Pfam" id="PF00583">
    <property type="entry name" value="Acetyltransf_1"/>
    <property type="match status" value="1"/>
</dbReference>
<name>A0A1N7JV82_9GAMM</name>
<dbReference type="InterPro" id="IPR000182">
    <property type="entry name" value="GNAT_dom"/>
</dbReference>
<dbReference type="RefSeq" id="WP_054340882.1">
    <property type="nucleotide sequence ID" value="NZ_FTOE01000002.1"/>
</dbReference>
<gene>
    <name evidence="4" type="ORF">SAMN05421760_10228</name>
</gene>
<reference evidence="5" key="1">
    <citation type="submission" date="2017-01" db="EMBL/GenBank/DDBJ databases">
        <authorList>
            <person name="Varghese N."/>
            <person name="Submissions S."/>
        </authorList>
    </citation>
    <scope>NUCLEOTIDE SEQUENCE [LARGE SCALE GENOMIC DNA]</scope>
    <source>
        <strain evidence="5">DSM 22306</strain>
    </source>
</reference>
<dbReference type="InterPro" id="IPR050832">
    <property type="entry name" value="Bact_Acetyltransf"/>
</dbReference>
<dbReference type="PROSITE" id="PS51186">
    <property type="entry name" value="GNAT"/>
    <property type="match status" value="1"/>
</dbReference>
<evidence type="ECO:0000256" key="1">
    <source>
        <dbReference type="ARBA" id="ARBA00022679"/>
    </source>
</evidence>
<dbReference type="OrthoDB" id="9805924at2"/>
<evidence type="ECO:0000256" key="2">
    <source>
        <dbReference type="ARBA" id="ARBA00023315"/>
    </source>
</evidence>
<dbReference type="SUPFAM" id="SSF55729">
    <property type="entry name" value="Acyl-CoA N-acyltransferases (Nat)"/>
    <property type="match status" value="1"/>
</dbReference>
<evidence type="ECO:0000313" key="4">
    <source>
        <dbReference type="EMBL" id="SIS53243.1"/>
    </source>
</evidence>
<keyword evidence="2" id="KW-0012">Acyltransferase</keyword>
<dbReference type="EMBL" id="FTOE01000002">
    <property type="protein sequence ID" value="SIS53243.1"/>
    <property type="molecule type" value="Genomic_DNA"/>
</dbReference>
<keyword evidence="1" id="KW-0808">Transferase</keyword>
<dbReference type="AlphaFoldDB" id="A0A1N7JV82"/>
<dbReference type="InterPro" id="IPR016181">
    <property type="entry name" value="Acyl_CoA_acyltransferase"/>
</dbReference>
<proteinExistence type="predicted"/>